<dbReference type="InterPro" id="IPR010987">
    <property type="entry name" value="Glutathione-S-Trfase_C-like"/>
</dbReference>
<dbReference type="PROSITE" id="PS50405">
    <property type="entry name" value="GST_CTER"/>
    <property type="match status" value="1"/>
</dbReference>
<dbReference type="SFLD" id="SFLDS00019">
    <property type="entry name" value="Glutathione_Transferase_(cytos"/>
    <property type="match status" value="1"/>
</dbReference>
<dbReference type="PANTHER" id="PTHR11571">
    <property type="entry name" value="GLUTATHIONE S-TRANSFERASE"/>
    <property type="match status" value="1"/>
</dbReference>
<dbReference type="OrthoDB" id="4951845at2759"/>
<dbReference type="AlphaFoldDB" id="A0A9K3CQP0"/>
<dbReference type="Proteomes" id="UP000265618">
    <property type="component" value="Unassembled WGS sequence"/>
</dbReference>
<feature type="compositionally biased region" description="Low complexity" evidence="1">
    <location>
        <begin position="138"/>
        <end position="159"/>
    </location>
</feature>
<accession>A0A9K3CQP0</accession>
<feature type="domain" description="GST N-terminal" evidence="3">
    <location>
        <begin position="380"/>
        <end position="457"/>
    </location>
</feature>
<organism evidence="5 6">
    <name type="scientific">Kipferlia bialata</name>
    <dbReference type="NCBI Taxonomy" id="797122"/>
    <lineage>
        <taxon>Eukaryota</taxon>
        <taxon>Metamonada</taxon>
        <taxon>Carpediemonas-like organisms</taxon>
        <taxon>Kipferlia</taxon>
    </lineage>
</organism>
<evidence type="ECO:0000259" key="4">
    <source>
        <dbReference type="PROSITE" id="PS50405"/>
    </source>
</evidence>
<feature type="region of interest" description="Disordered" evidence="1">
    <location>
        <begin position="73"/>
        <end position="192"/>
    </location>
</feature>
<feature type="compositionally biased region" description="Low complexity" evidence="1">
    <location>
        <begin position="78"/>
        <end position="98"/>
    </location>
</feature>
<protein>
    <submittedName>
        <fullName evidence="5">Uncharacterized protein</fullName>
    </submittedName>
</protein>
<feature type="domain" description="GST C-terminal" evidence="4">
    <location>
        <begin position="459"/>
        <end position="580"/>
    </location>
</feature>
<dbReference type="SUPFAM" id="SSF54236">
    <property type="entry name" value="Ubiquitin-like"/>
    <property type="match status" value="1"/>
</dbReference>
<gene>
    <name evidence="5" type="ORF">KIPB_001429</name>
</gene>
<dbReference type="InterPro" id="IPR036249">
    <property type="entry name" value="Thioredoxin-like_sf"/>
</dbReference>
<dbReference type="InterPro" id="IPR029071">
    <property type="entry name" value="Ubiquitin-like_domsf"/>
</dbReference>
<dbReference type="GO" id="GO:0004364">
    <property type="term" value="F:glutathione transferase activity"/>
    <property type="evidence" value="ECO:0007669"/>
    <property type="project" value="TreeGrafter"/>
</dbReference>
<dbReference type="InterPro" id="IPR004046">
    <property type="entry name" value="GST_C"/>
</dbReference>
<keyword evidence="6" id="KW-1185">Reference proteome</keyword>
<dbReference type="InterPro" id="IPR040079">
    <property type="entry name" value="Glutathione_S-Trfase"/>
</dbReference>
<dbReference type="SUPFAM" id="SSF52833">
    <property type="entry name" value="Thioredoxin-like"/>
    <property type="match status" value="1"/>
</dbReference>
<evidence type="ECO:0000259" key="2">
    <source>
        <dbReference type="PROSITE" id="PS50053"/>
    </source>
</evidence>
<evidence type="ECO:0000256" key="1">
    <source>
        <dbReference type="SAM" id="MobiDB-lite"/>
    </source>
</evidence>
<evidence type="ECO:0000259" key="3">
    <source>
        <dbReference type="PROSITE" id="PS50404"/>
    </source>
</evidence>
<comment type="caution">
    <text evidence="5">The sequence shown here is derived from an EMBL/GenBank/DDBJ whole genome shotgun (WGS) entry which is preliminary data.</text>
</comment>
<feature type="domain" description="Ubiquitin-like" evidence="2">
    <location>
        <begin position="22"/>
        <end position="77"/>
    </location>
</feature>
<dbReference type="Gene3D" id="3.10.20.90">
    <property type="entry name" value="Phosphatidylinositol 3-kinase Catalytic Subunit, Chain A, domain 1"/>
    <property type="match status" value="1"/>
</dbReference>
<proteinExistence type="predicted"/>
<dbReference type="PROSITE" id="PS50404">
    <property type="entry name" value="GST_NTER"/>
    <property type="match status" value="1"/>
</dbReference>
<dbReference type="InterPro" id="IPR050213">
    <property type="entry name" value="GST_superfamily"/>
</dbReference>
<dbReference type="EMBL" id="BDIP01000202">
    <property type="protein sequence ID" value="GIQ80603.1"/>
    <property type="molecule type" value="Genomic_DNA"/>
</dbReference>
<feature type="region of interest" description="Disordered" evidence="1">
    <location>
        <begin position="216"/>
        <end position="238"/>
    </location>
</feature>
<evidence type="ECO:0000313" key="6">
    <source>
        <dbReference type="Proteomes" id="UP000265618"/>
    </source>
</evidence>
<dbReference type="Gene3D" id="3.40.30.10">
    <property type="entry name" value="Glutaredoxin"/>
    <property type="match status" value="1"/>
</dbReference>
<feature type="compositionally biased region" description="Polar residues" evidence="1">
    <location>
        <begin position="161"/>
        <end position="177"/>
    </location>
</feature>
<dbReference type="InterPro" id="IPR000626">
    <property type="entry name" value="Ubiquitin-like_dom"/>
</dbReference>
<name>A0A9K3CQP0_9EUKA</name>
<dbReference type="PANTHER" id="PTHR11571:SF150">
    <property type="entry name" value="GLUTATHIONE S-TRANSFERASE"/>
    <property type="match status" value="1"/>
</dbReference>
<dbReference type="InterPro" id="IPR004045">
    <property type="entry name" value="Glutathione_S-Trfase_N"/>
</dbReference>
<dbReference type="GO" id="GO:0006749">
    <property type="term" value="P:glutathione metabolic process"/>
    <property type="evidence" value="ECO:0007669"/>
    <property type="project" value="TreeGrafter"/>
</dbReference>
<dbReference type="Pfam" id="PF14497">
    <property type="entry name" value="GST_C_3"/>
    <property type="match status" value="1"/>
</dbReference>
<dbReference type="CDD" id="cd03192">
    <property type="entry name" value="GST_C_Sigma_like"/>
    <property type="match status" value="1"/>
</dbReference>
<reference evidence="5 6" key="1">
    <citation type="journal article" date="2018" name="PLoS ONE">
        <title>The draft genome of Kipferlia bialata reveals reductive genome evolution in fornicate parasites.</title>
        <authorList>
            <person name="Tanifuji G."/>
            <person name="Takabayashi S."/>
            <person name="Kume K."/>
            <person name="Takagi M."/>
            <person name="Nakayama T."/>
            <person name="Kamikawa R."/>
            <person name="Inagaki Y."/>
            <person name="Hashimoto T."/>
        </authorList>
    </citation>
    <scope>NUCLEOTIDE SEQUENCE [LARGE SCALE GENOMIC DNA]</scope>
    <source>
        <strain evidence="5">NY0173</strain>
    </source>
</reference>
<dbReference type="Gene3D" id="1.20.1050.10">
    <property type="match status" value="1"/>
</dbReference>
<dbReference type="InterPro" id="IPR036282">
    <property type="entry name" value="Glutathione-S-Trfase_C_sf"/>
</dbReference>
<sequence length="580" mass="61768">MRLISQDKRTEWSVPLSQSLSSVLAIRTLIAERLPNTRPDQVVLVYAGRVLSDAAPLSALGLDDTSTVVFLRREERPSPSSSTSAASSTSPTVPRGSMGPRGRGRQGGMGLPPSLVPRSARTTPAPAPMPLVVEQPTVDAVESVPAPAPSTAVPSQVPAGQPSQHSAPTHADPSQTAPCAAPQDVTPAVSTQPSTVVATEVATVVKTVVDTVVETVDAGSETQNPPPASDSLSVLSQEETGMAVETSNAVETVTPAIPDQPTEVEPVSEPMAVEAEAPAPIDTVPSDTVDRTIKTVEAVETVETIAPDTSEVEAEADSVVVSEEPQSVPTLNTQESVSEEEVAVPICAPAPVHVPVAPIAKAPRKSILRAPTPAPQEQQSIGTLVFFPVRGEVDKIRLMLADSGMHYDFEPVSGGSAATKAESSPFGILPIWKDATTTTCHSMAIMLHLAGKLGYDGQTPVERGFLMPCAMQCEDILRTMWMAEFSGSKSASTVQLRNKFYRDYICPRFTFLQRDVVATAKPYLLGDRLSYADLCLVAMLDAVAKEIPMSVGGFPELKRYRNRVMKRPNLKRMVKRGDRF</sequence>
<dbReference type="SUPFAM" id="SSF47616">
    <property type="entry name" value="GST C-terminal domain-like"/>
    <property type="match status" value="1"/>
</dbReference>
<dbReference type="PROSITE" id="PS50053">
    <property type="entry name" value="UBIQUITIN_2"/>
    <property type="match status" value="1"/>
</dbReference>
<feature type="compositionally biased region" description="Low complexity" evidence="1">
    <location>
        <begin position="111"/>
        <end position="124"/>
    </location>
</feature>
<evidence type="ECO:0000313" key="5">
    <source>
        <dbReference type="EMBL" id="GIQ80603.1"/>
    </source>
</evidence>
<feature type="compositionally biased region" description="Gly residues" evidence="1">
    <location>
        <begin position="99"/>
        <end position="110"/>
    </location>
</feature>
<dbReference type="Pfam" id="PF00240">
    <property type="entry name" value="ubiquitin"/>
    <property type="match status" value="1"/>
</dbReference>